<keyword evidence="1" id="KW-1133">Transmembrane helix</keyword>
<comment type="caution">
    <text evidence="2">The sequence shown here is derived from an EMBL/GenBank/DDBJ whole genome shotgun (WGS) entry which is preliminary data.</text>
</comment>
<dbReference type="AlphaFoldDB" id="A0A840KCU2"/>
<feature type="transmembrane region" description="Helical" evidence="1">
    <location>
        <begin position="36"/>
        <end position="57"/>
    </location>
</feature>
<dbReference type="Proteomes" id="UP000592180">
    <property type="component" value="Unassembled WGS sequence"/>
</dbReference>
<evidence type="ECO:0000256" key="1">
    <source>
        <dbReference type="SAM" id="Phobius"/>
    </source>
</evidence>
<organism evidence="2 3">
    <name type="scientific">Chryseobacterium defluvii</name>
    <dbReference type="NCBI Taxonomy" id="160396"/>
    <lineage>
        <taxon>Bacteria</taxon>
        <taxon>Pseudomonadati</taxon>
        <taxon>Bacteroidota</taxon>
        <taxon>Flavobacteriia</taxon>
        <taxon>Flavobacteriales</taxon>
        <taxon>Weeksellaceae</taxon>
        <taxon>Chryseobacterium group</taxon>
        <taxon>Chryseobacterium</taxon>
    </lineage>
</organism>
<dbReference type="RefSeq" id="WP_184189478.1">
    <property type="nucleotide sequence ID" value="NZ_JACHLE010000002.1"/>
</dbReference>
<keyword evidence="3" id="KW-1185">Reference proteome</keyword>
<keyword evidence="1" id="KW-0472">Membrane</keyword>
<feature type="transmembrane region" description="Helical" evidence="1">
    <location>
        <begin position="12"/>
        <end position="30"/>
    </location>
</feature>
<accession>A0A840KCU2</accession>
<name>A0A840KCU2_9FLAO</name>
<evidence type="ECO:0000313" key="3">
    <source>
        <dbReference type="Proteomes" id="UP000592180"/>
    </source>
</evidence>
<keyword evidence="1" id="KW-0812">Transmembrane</keyword>
<protein>
    <recommendedName>
        <fullName evidence="4">PH (Pleckstrin Homology) domain-containing protein</fullName>
    </recommendedName>
</protein>
<gene>
    <name evidence="2" type="ORF">HNP38_002292</name>
</gene>
<sequence>MKIAYTNKRLFTNLIIGIVWIGLGIFYLFEDKNSDRIPYLTIAVGTLFLLIFIYEYFGRYIKITEAKITVNDIPKKHILISELTWVDRQADDYIFRSSDKILKISRSLINKKDLPRFESFFNELGISIKSDK</sequence>
<reference evidence="2 3" key="1">
    <citation type="submission" date="2020-08" db="EMBL/GenBank/DDBJ databases">
        <title>Functional genomics of gut bacteria from endangered species of beetles.</title>
        <authorList>
            <person name="Carlos-Shanley C."/>
        </authorList>
    </citation>
    <scope>NUCLEOTIDE SEQUENCE [LARGE SCALE GENOMIC DNA]</scope>
    <source>
        <strain evidence="2 3">S00151</strain>
    </source>
</reference>
<evidence type="ECO:0000313" key="2">
    <source>
        <dbReference type="EMBL" id="MBB4806996.1"/>
    </source>
</evidence>
<proteinExistence type="predicted"/>
<evidence type="ECO:0008006" key="4">
    <source>
        <dbReference type="Google" id="ProtNLM"/>
    </source>
</evidence>
<dbReference type="EMBL" id="JACHLE010000002">
    <property type="protein sequence ID" value="MBB4806996.1"/>
    <property type="molecule type" value="Genomic_DNA"/>
</dbReference>